<dbReference type="PANTHER" id="PTHR42958:SF4">
    <property type="entry name" value="HYDROGENASE EXPRESSION_FORMATION PROTEIN HUPK"/>
    <property type="match status" value="1"/>
</dbReference>
<protein>
    <submittedName>
        <fullName evidence="1">Hydrogenase assembly protein HupF</fullName>
    </submittedName>
</protein>
<gene>
    <name evidence="1" type="ORF">HL667_14360</name>
</gene>
<comment type="caution">
    <text evidence="1">The sequence shown here is derived from an EMBL/GenBank/DDBJ whole genome shotgun (WGS) entry which is preliminary data.</text>
</comment>
<organism evidence="1 2">
    <name type="scientific">Bradyrhizobium aeschynomenes</name>
    <dbReference type="NCBI Taxonomy" id="2734909"/>
    <lineage>
        <taxon>Bacteria</taxon>
        <taxon>Pseudomonadati</taxon>
        <taxon>Pseudomonadota</taxon>
        <taxon>Alphaproteobacteria</taxon>
        <taxon>Hyphomicrobiales</taxon>
        <taxon>Nitrobacteraceae</taxon>
        <taxon>Bradyrhizobium</taxon>
    </lineage>
</organism>
<accession>A0ABX2CD74</accession>
<sequence length="366" mass="38693">MTLSFRNRIDVVLSVADQRITDVNIQPRTRPPLGRLFAGKPAETLLAALPRLFSLCATAHQVALLSAIEAARGQPVAPLTRHRRIRAVVAERFAELLRGLLLGPIARDRGALQQAHGLLQAVASLQGDAKPGASGPSRADVLSQIKMGLGQLGVSSASEIVAPGTPLAKLMTAARMAAEDGGWRHMPAVHGVLSAADDRAVVAGLMDQGSAFAETPELDGRVPETGVWARRRPAAPLQAGPVERLLARIAEVAALARWIETGEAEDDSDEGIVTAYALGHRCGAAAVECTRGRLHHVIELDAQGAIARFEYLAPTEWNFHPRGPVVSSLTGAVLRGAADRDAVDAMIGAFDPCVGYHLTTRETAHA</sequence>
<dbReference type="InterPro" id="IPR029014">
    <property type="entry name" value="NiFe-Hase_large"/>
</dbReference>
<dbReference type="Gene3D" id="1.10.645.10">
    <property type="entry name" value="Cytochrome-c3 Hydrogenase, chain B"/>
    <property type="match status" value="2"/>
</dbReference>
<dbReference type="RefSeq" id="WP_172111247.1">
    <property type="nucleotide sequence ID" value="NZ_JABFDN010000003.1"/>
</dbReference>
<evidence type="ECO:0000313" key="1">
    <source>
        <dbReference type="EMBL" id="NPU66183.1"/>
    </source>
</evidence>
<dbReference type="PANTHER" id="PTHR42958">
    <property type="entry name" value="HYDROGENASE-2 LARGE CHAIN"/>
    <property type="match status" value="1"/>
</dbReference>
<dbReference type="Proteomes" id="UP000886476">
    <property type="component" value="Unassembled WGS sequence"/>
</dbReference>
<proteinExistence type="predicted"/>
<reference evidence="1" key="1">
    <citation type="submission" date="2020-05" db="EMBL/GenBank/DDBJ databases">
        <title>Nod-independent and nitrogen-fixing Bradyrhizobium aeschynomene sp. nov. isolated from nodules of Aeschynomene indica.</title>
        <authorList>
            <person name="Zhang Z."/>
        </authorList>
    </citation>
    <scope>NUCLEOTIDE SEQUENCE</scope>
    <source>
        <strain evidence="1">83012</strain>
    </source>
</reference>
<dbReference type="InterPro" id="IPR001501">
    <property type="entry name" value="Ni-dep_hyd_lsu"/>
</dbReference>
<dbReference type="SUPFAM" id="SSF56762">
    <property type="entry name" value="HydB/Nqo4-like"/>
    <property type="match status" value="1"/>
</dbReference>
<keyword evidence="2" id="KW-1185">Reference proteome</keyword>
<evidence type="ECO:0000313" key="2">
    <source>
        <dbReference type="Proteomes" id="UP000886476"/>
    </source>
</evidence>
<dbReference type="Pfam" id="PF00374">
    <property type="entry name" value="NiFeSe_Hases"/>
    <property type="match status" value="1"/>
</dbReference>
<dbReference type="InterPro" id="IPR050867">
    <property type="entry name" value="NiFe/NiFeSe_hydrgnase_LSU"/>
</dbReference>
<name>A0ABX2CD74_9BRAD</name>
<dbReference type="EMBL" id="JABFDN010000003">
    <property type="protein sequence ID" value="NPU66183.1"/>
    <property type="molecule type" value="Genomic_DNA"/>
</dbReference>